<evidence type="ECO:0000313" key="7">
    <source>
        <dbReference type="Proteomes" id="UP000275408"/>
    </source>
</evidence>
<dbReference type="GO" id="GO:0005840">
    <property type="term" value="C:ribosome"/>
    <property type="evidence" value="ECO:0007669"/>
    <property type="project" value="UniProtKB-KW"/>
</dbReference>
<dbReference type="Gene3D" id="2.40.10.190">
    <property type="entry name" value="translation elongation factor selb, chain A, domain 4"/>
    <property type="match status" value="1"/>
</dbReference>
<dbReference type="FunFam" id="2.40.10.190:FF:000001">
    <property type="entry name" value="60S ribosomal protein L35a"/>
    <property type="match status" value="1"/>
</dbReference>
<gene>
    <name evidence="6" type="ORF">pdam_00001342</name>
</gene>
<dbReference type="InterPro" id="IPR001780">
    <property type="entry name" value="Ribosomal_eL33"/>
</dbReference>
<dbReference type="Pfam" id="PF01247">
    <property type="entry name" value="Ribosomal_L35Ae"/>
    <property type="match status" value="1"/>
</dbReference>
<dbReference type="OrthoDB" id="1166329at2759"/>
<evidence type="ECO:0000256" key="2">
    <source>
        <dbReference type="ARBA" id="ARBA00022980"/>
    </source>
</evidence>
<dbReference type="InterPro" id="IPR009000">
    <property type="entry name" value="Transl_B-barrel_sf"/>
</dbReference>
<evidence type="ECO:0000256" key="4">
    <source>
        <dbReference type="ARBA" id="ARBA00035228"/>
    </source>
</evidence>
<keyword evidence="3" id="KW-0687">Ribonucleoprotein</keyword>
<reference evidence="6 7" key="1">
    <citation type="journal article" date="2018" name="Sci. Rep.">
        <title>Comparative analysis of the Pocillopora damicornis genome highlights role of immune system in coral evolution.</title>
        <authorList>
            <person name="Cunning R."/>
            <person name="Bay R.A."/>
            <person name="Gillette P."/>
            <person name="Baker A.C."/>
            <person name="Traylor-Knowles N."/>
        </authorList>
    </citation>
    <scope>NUCLEOTIDE SEQUENCE [LARGE SCALE GENOMIC DNA]</scope>
    <source>
        <strain evidence="6">RSMAS</strain>
        <tissue evidence="6">Whole animal</tissue>
    </source>
</reference>
<sequence>MSQPTRLYTKGIVLGYKRGLRNQQPNTSLLRIEGVAAKNETDFYLGKRVAFIYRAKRKSVAKGDKKASKVRVMWGKITRPHGNSGVVRAKFRHNLPPKAMGATVRVMLYPSRI</sequence>
<dbReference type="PANTHER" id="PTHR10902">
    <property type="entry name" value="60S RIBOSOMAL PROTEIN L35A"/>
    <property type="match status" value="1"/>
</dbReference>
<dbReference type="STRING" id="46731.A0A3M6TL27"/>
<evidence type="ECO:0000313" key="6">
    <source>
        <dbReference type="EMBL" id="RMX42008.1"/>
    </source>
</evidence>
<keyword evidence="7" id="KW-1185">Reference proteome</keyword>
<protein>
    <recommendedName>
        <fullName evidence="4">Large ribosomal subunit protein eL33</fullName>
    </recommendedName>
    <alternativeName>
        <fullName evidence="5">60S ribosomal protein L35a</fullName>
    </alternativeName>
</protein>
<dbReference type="AlphaFoldDB" id="A0A3M6TL27"/>
<dbReference type="InterPro" id="IPR038661">
    <property type="entry name" value="Ribosomal_eL33_sf"/>
</dbReference>
<proteinExistence type="inferred from homology"/>
<comment type="caution">
    <text evidence="6">The sequence shown here is derived from an EMBL/GenBank/DDBJ whole genome shotgun (WGS) entry which is preliminary data.</text>
</comment>
<dbReference type="GO" id="GO:1990904">
    <property type="term" value="C:ribonucleoprotein complex"/>
    <property type="evidence" value="ECO:0007669"/>
    <property type="project" value="UniProtKB-KW"/>
</dbReference>
<dbReference type="Proteomes" id="UP000275408">
    <property type="component" value="Unassembled WGS sequence"/>
</dbReference>
<keyword evidence="2" id="KW-0689">Ribosomal protein</keyword>
<evidence type="ECO:0000256" key="1">
    <source>
        <dbReference type="ARBA" id="ARBA00009269"/>
    </source>
</evidence>
<dbReference type="GO" id="GO:0003735">
    <property type="term" value="F:structural constituent of ribosome"/>
    <property type="evidence" value="ECO:0007669"/>
    <property type="project" value="InterPro"/>
</dbReference>
<name>A0A3M6TL27_POCDA</name>
<dbReference type="InterPro" id="IPR018266">
    <property type="entry name" value="Ribosomal_eL33_CS"/>
</dbReference>
<dbReference type="OMA" id="YRTNKHH"/>
<accession>A0A3M6TL27</accession>
<organism evidence="6 7">
    <name type="scientific">Pocillopora damicornis</name>
    <name type="common">Cauliflower coral</name>
    <name type="synonym">Millepora damicornis</name>
    <dbReference type="NCBI Taxonomy" id="46731"/>
    <lineage>
        <taxon>Eukaryota</taxon>
        <taxon>Metazoa</taxon>
        <taxon>Cnidaria</taxon>
        <taxon>Anthozoa</taxon>
        <taxon>Hexacorallia</taxon>
        <taxon>Scleractinia</taxon>
        <taxon>Astrocoeniina</taxon>
        <taxon>Pocilloporidae</taxon>
        <taxon>Pocillopora</taxon>
    </lineage>
</organism>
<dbReference type="SUPFAM" id="SSF50447">
    <property type="entry name" value="Translation proteins"/>
    <property type="match status" value="1"/>
</dbReference>
<dbReference type="GO" id="GO:0006412">
    <property type="term" value="P:translation"/>
    <property type="evidence" value="ECO:0007669"/>
    <property type="project" value="InterPro"/>
</dbReference>
<dbReference type="PROSITE" id="PS01105">
    <property type="entry name" value="RIBOSOMAL_L35AE"/>
    <property type="match status" value="1"/>
</dbReference>
<evidence type="ECO:0000256" key="5">
    <source>
        <dbReference type="ARBA" id="ARBA00035530"/>
    </source>
</evidence>
<dbReference type="EMBL" id="RCHS01003423">
    <property type="protein sequence ID" value="RMX42008.1"/>
    <property type="molecule type" value="Genomic_DNA"/>
</dbReference>
<dbReference type="HAMAP" id="MF_00573">
    <property type="entry name" value="Ribosomal_eL33"/>
    <property type="match status" value="1"/>
</dbReference>
<comment type="similarity">
    <text evidence="1">Belongs to the eukaryotic ribosomal protein eL33 family.</text>
</comment>
<evidence type="ECO:0000256" key="3">
    <source>
        <dbReference type="ARBA" id="ARBA00023274"/>
    </source>
</evidence>